<dbReference type="OrthoDB" id="10239377at2759"/>
<comment type="caution">
    <text evidence="1">The sequence shown here is derived from an EMBL/GenBank/DDBJ whole genome shotgun (WGS) entry which is preliminary data.</text>
</comment>
<gene>
    <name evidence="1" type="ORF">GPM918_LOCUS46074</name>
    <name evidence="2" type="ORF">SRO942_LOCUS49450</name>
</gene>
<dbReference type="EMBL" id="CAJOBC010132681">
    <property type="protein sequence ID" value="CAF4618398.1"/>
    <property type="molecule type" value="Genomic_DNA"/>
</dbReference>
<evidence type="ECO:0000313" key="3">
    <source>
        <dbReference type="Proteomes" id="UP000663829"/>
    </source>
</evidence>
<evidence type="ECO:0000313" key="1">
    <source>
        <dbReference type="EMBL" id="CAF1663784.1"/>
    </source>
</evidence>
<accession>A0A816FNM6</accession>
<dbReference type="EMBL" id="CAJNOQ010057294">
    <property type="protein sequence ID" value="CAF1663784.1"/>
    <property type="molecule type" value="Genomic_DNA"/>
</dbReference>
<keyword evidence="3" id="KW-1185">Reference proteome</keyword>
<name>A0A816FNM6_9BILA</name>
<sequence length="163" mass="19107">SIERVDFGERKEEKGFCYVTIENKDKTHFQFIKTPTRPFIQIEVQLKDLESQTDQMIKEIAKYNISGAILKIIYYLPPEKKDRIDIAAIQQACSAAWYIVGIIPIRTHATREGRLSLKVDMDLEKLLDCYFTTKPEYRNDKTRLIKKALMLEHDSQLFDNDNC</sequence>
<dbReference type="Proteomes" id="UP000663829">
    <property type="component" value="Unassembled WGS sequence"/>
</dbReference>
<evidence type="ECO:0000313" key="2">
    <source>
        <dbReference type="EMBL" id="CAF4618398.1"/>
    </source>
</evidence>
<dbReference type="AlphaFoldDB" id="A0A816FNM6"/>
<proteinExistence type="predicted"/>
<dbReference type="SUPFAM" id="SSF56300">
    <property type="entry name" value="Metallo-dependent phosphatases"/>
    <property type="match status" value="1"/>
</dbReference>
<feature type="non-terminal residue" evidence="1">
    <location>
        <position position="1"/>
    </location>
</feature>
<protein>
    <submittedName>
        <fullName evidence="1">Uncharacterized protein</fullName>
    </submittedName>
</protein>
<dbReference type="Proteomes" id="UP000681722">
    <property type="component" value="Unassembled WGS sequence"/>
</dbReference>
<dbReference type="InterPro" id="IPR029052">
    <property type="entry name" value="Metallo-depent_PP-like"/>
</dbReference>
<reference evidence="1" key="1">
    <citation type="submission" date="2021-02" db="EMBL/GenBank/DDBJ databases">
        <authorList>
            <person name="Nowell W R."/>
        </authorList>
    </citation>
    <scope>NUCLEOTIDE SEQUENCE</scope>
</reference>
<organism evidence="1 3">
    <name type="scientific">Didymodactylos carnosus</name>
    <dbReference type="NCBI Taxonomy" id="1234261"/>
    <lineage>
        <taxon>Eukaryota</taxon>
        <taxon>Metazoa</taxon>
        <taxon>Spiralia</taxon>
        <taxon>Gnathifera</taxon>
        <taxon>Rotifera</taxon>
        <taxon>Eurotatoria</taxon>
        <taxon>Bdelloidea</taxon>
        <taxon>Philodinida</taxon>
        <taxon>Philodinidae</taxon>
        <taxon>Didymodactylos</taxon>
    </lineage>
</organism>